<dbReference type="PANTHER" id="PTHR43424">
    <property type="entry name" value="LOCUS PUTATIVE PROTEIN 1-RELATED"/>
    <property type="match status" value="1"/>
</dbReference>
<keyword evidence="1" id="KW-0812">Transmembrane</keyword>
<gene>
    <name evidence="2" type="ORF">GCM10011322_20960</name>
</gene>
<keyword evidence="3" id="KW-1185">Reference proteome</keyword>
<dbReference type="AlphaFoldDB" id="A0A917Q9F5"/>
<evidence type="ECO:0008006" key="4">
    <source>
        <dbReference type="Google" id="ProtNLM"/>
    </source>
</evidence>
<evidence type="ECO:0000313" key="3">
    <source>
        <dbReference type="Proteomes" id="UP000600449"/>
    </source>
</evidence>
<reference evidence="2 3" key="1">
    <citation type="journal article" date="2014" name="Int. J. Syst. Evol. Microbiol.">
        <title>Complete genome sequence of Corynebacterium casei LMG S-19264T (=DSM 44701T), isolated from a smear-ripened cheese.</title>
        <authorList>
            <consortium name="US DOE Joint Genome Institute (JGI-PGF)"/>
            <person name="Walter F."/>
            <person name="Albersmeier A."/>
            <person name="Kalinowski J."/>
            <person name="Ruckert C."/>
        </authorList>
    </citation>
    <scope>NUCLEOTIDE SEQUENCE [LARGE SCALE GENOMIC DNA]</scope>
    <source>
        <strain evidence="2 3">CGMCC 1.9161</strain>
    </source>
</reference>
<sequence>MKTGEKIGPDLRPPAPALGGRLGMLLARLLDGAMRDAARAIAFKAAGAVLMLAAFALAARVMDKAGFGTLVVWFNGLSFVVVVAQVGQETWIARSWHEHLGAGRDAEARGALARAFATVLVTGTIIGLGAAIFAVMTGQGAYLAASAFLFVLALTVFAVSIPASRTIVGIGAGDGHGEVTWRSLILAGCALLAVSGATFEAPDFLLIAALAGFASVALQVSAIRRALPESVRRARGVVDGPAWRRRSASMWASSLIDATSQFLEVLFVGLLLGPAMAAGYFAAGRLAAAFAMLSGGITNFALRAIAKDFFAGRAVQVQATLRRLAVAVAAAVAIGLAGILAVGGHLLTLFGADYAVYHTTLVLLSLGTAAVALGGPASAVLVLTGHERLHAVLLGASVAARLGAVAIGALAFGAVGAAAAYAATIATTTIVLVVVARRLVGLDPSIFSLFARSRVEIRDGAH</sequence>
<feature type="transmembrane region" description="Helical" evidence="1">
    <location>
        <begin position="205"/>
        <end position="227"/>
    </location>
</feature>
<feature type="transmembrane region" description="Helical" evidence="1">
    <location>
        <begin position="111"/>
        <end position="135"/>
    </location>
</feature>
<proteinExistence type="predicted"/>
<protein>
    <recommendedName>
        <fullName evidence="4">Membrane protein involved in the export of O-antigen and teichoic acid</fullName>
    </recommendedName>
</protein>
<evidence type="ECO:0000256" key="1">
    <source>
        <dbReference type="SAM" id="Phobius"/>
    </source>
</evidence>
<feature type="transmembrane region" description="Helical" evidence="1">
    <location>
        <begin position="418"/>
        <end position="440"/>
    </location>
</feature>
<feature type="transmembrane region" description="Helical" evidence="1">
    <location>
        <begin position="141"/>
        <end position="159"/>
    </location>
</feature>
<accession>A0A917Q9F5</accession>
<feature type="transmembrane region" description="Helical" evidence="1">
    <location>
        <begin position="391"/>
        <end position="412"/>
    </location>
</feature>
<organism evidence="2 3">
    <name type="scientific">Salinarimonas ramus</name>
    <dbReference type="NCBI Taxonomy" id="690164"/>
    <lineage>
        <taxon>Bacteria</taxon>
        <taxon>Pseudomonadati</taxon>
        <taxon>Pseudomonadota</taxon>
        <taxon>Alphaproteobacteria</taxon>
        <taxon>Hyphomicrobiales</taxon>
        <taxon>Salinarimonadaceae</taxon>
        <taxon>Salinarimonas</taxon>
    </lineage>
</organism>
<feature type="transmembrane region" description="Helical" evidence="1">
    <location>
        <begin position="41"/>
        <end position="59"/>
    </location>
</feature>
<name>A0A917Q9F5_9HYPH</name>
<dbReference type="EMBL" id="BMMF01000005">
    <property type="protein sequence ID" value="GGK34075.1"/>
    <property type="molecule type" value="Genomic_DNA"/>
</dbReference>
<dbReference type="PANTHER" id="PTHR43424:SF1">
    <property type="entry name" value="LOCUS PUTATIVE PROTEIN 1-RELATED"/>
    <property type="match status" value="1"/>
</dbReference>
<dbReference type="InterPro" id="IPR052556">
    <property type="entry name" value="PolySynth_Transporter"/>
</dbReference>
<feature type="transmembrane region" description="Helical" evidence="1">
    <location>
        <begin position="179"/>
        <end position="199"/>
    </location>
</feature>
<dbReference type="RefSeq" id="WP_188912490.1">
    <property type="nucleotide sequence ID" value="NZ_BMMF01000005.1"/>
</dbReference>
<keyword evidence="1" id="KW-0472">Membrane</keyword>
<dbReference type="Proteomes" id="UP000600449">
    <property type="component" value="Unassembled WGS sequence"/>
</dbReference>
<feature type="transmembrane region" description="Helical" evidence="1">
    <location>
        <begin position="323"/>
        <end position="350"/>
    </location>
</feature>
<feature type="transmembrane region" description="Helical" evidence="1">
    <location>
        <begin position="278"/>
        <end position="302"/>
    </location>
</feature>
<evidence type="ECO:0000313" key="2">
    <source>
        <dbReference type="EMBL" id="GGK34075.1"/>
    </source>
</evidence>
<feature type="transmembrane region" description="Helical" evidence="1">
    <location>
        <begin position="65"/>
        <end position="84"/>
    </location>
</feature>
<comment type="caution">
    <text evidence="2">The sequence shown here is derived from an EMBL/GenBank/DDBJ whole genome shotgun (WGS) entry which is preliminary data.</text>
</comment>
<keyword evidence="1" id="KW-1133">Transmembrane helix</keyword>
<feature type="transmembrane region" description="Helical" evidence="1">
    <location>
        <begin position="362"/>
        <end position="384"/>
    </location>
</feature>